<proteinExistence type="predicted"/>
<feature type="transmembrane region" description="Helical" evidence="1">
    <location>
        <begin position="67"/>
        <end position="86"/>
    </location>
</feature>
<organism evidence="2 3">
    <name type="scientific">Acidithiobacillus ferrooxidans</name>
    <name type="common">Thiobacillus ferrooxidans</name>
    <dbReference type="NCBI Taxonomy" id="920"/>
    <lineage>
        <taxon>Bacteria</taxon>
        <taxon>Pseudomonadati</taxon>
        <taxon>Pseudomonadota</taxon>
        <taxon>Acidithiobacillia</taxon>
        <taxon>Acidithiobacillales</taxon>
        <taxon>Acidithiobacillaceae</taxon>
        <taxon>Acidithiobacillus</taxon>
    </lineage>
</organism>
<dbReference type="AlphaFoldDB" id="A0A2W1K191"/>
<dbReference type="OrthoDB" id="5422038at2"/>
<keyword evidence="1" id="KW-0812">Transmembrane</keyword>
<protein>
    <submittedName>
        <fullName evidence="2">Uncharacterized protein</fullName>
    </submittedName>
</protein>
<comment type="caution">
    <text evidence="2">The sequence shown here is derived from an EMBL/GenBank/DDBJ whole genome shotgun (WGS) entry which is preliminary data.</text>
</comment>
<dbReference type="Proteomes" id="UP000248886">
    <property type="component" value="Unassembled WGS sequence"/>
</dbReference>
<gene>
    <name evidence="2" type="ORF">DN052_13290</name>
</gene>
<evidence type="ECO:0000313" key="3">
    <source>
        <dbReference type="Proteomes" id="UP000248886"/>
    </source>
</evidence>
<evidence type="ECO:0000256" key="1">
    <source>
        <dbReference type="SAM" id="Phobius"/>
    </source>
</evidence>
<evidence type="ECO:0000313" key="2">
    <source>
        <dbReference type="EMBL" id="PZD80458.1"/>
    </source>
</evidence>
<dbReference type="EMBL" id="QKQP01000006">
    <property type="protein sequence ID" value="PZD80458.1"/>
    <property type="molecule type" value="Genomic_DNA"/>
</dbReference>
<accession>A0A2W1K191</accession>
<reference evidence="2 3" key="1">
    <citation type="submission" date="2018-06" db="EMBL/GenBank/DDBJ databases">
        <title>Draft sequence of Acidithiobacillus ferrooxidans CCM 4253.</title>
        <authorList>
            <person name="Moya-Beltran A."/>
            <person name="Castro M."/>
            <person name="Covarrubias P.C."/>
            <person name="Issotta F."/>
            <person name="Janiczek O."/>
            <person name="Mandl M."/>
            <person name="Kucera J."/>
            <person name="Quatrini R."/>
        </authorList>
    </citation>
    <scope>NUCLEOTIDE SEQUENCE [LARGE SCALE GENOMIC DNA]</scope>
    <source>
        <strain evidence="2 3">CCM 4253</strain>
    </source>
</reference>
<feature type="transmembrane region" description="Helical" evidence="1">
    <location>
        <begin position="38"/>
        <end position="58"/>
    </location>
</feature>
<sequence length="96" mass="11030">MCGSGRWYGSRRAIWWGSKEYRFPAKSYGWGWGIPTAWQGWAVLVAYGVGMAAIILLVSPEERPVEFFSYIGILTAALLVVCWFKGEPPKWRWGRR</sequence>
<name>A0A2W1K191_ACIFR</name>
<keyword evidence="1" id="KW-0472">Membrane</keyword>
<keyword evidence="1" id="KW-1133">Transmembrane helix</keyword>